<proteinExistence type="predicted"/>
<dbReference type="Proteomes" id="UP001430584">
    <property type="component" value="Unassembled WGS sequence"/>
</dbReference>
<feature type="transmembrane region" description="Helical" evidence="6">
    <location>
        <begin position="18"/>
        <end position="37"/>
    </location>
</feature>
<name>A0ABR3CPK0_9PEZI</name>
<dbReference type="Pfam" id="PF05462">
    <property type="entry name" value="Dicty_CAR"/>
    <property type="match status" value="1"/>
</dbReference>
<keyword evidence="3 6" id="KW-1133">Transmembrane helix</keyword>
<feature type="transmembrane region" description="Helical" evidence="6">
    <location>
        <begin position="44"/>
        <end position="66"/>
    </location>
</feature>
<dbReference type="PROSITE" id="PS50261">
    <property type="entry name" value="G_PROTEIN_RECEP_F2_4"/>
    <property type="match status" value="1"/>
</dbReference>
<dbReference type="PANTHER" id="PTHR23112">
    <property type="entry name" value="G PROTEIN-COUPLED RECEPTOR 157-RELATED"/>
    <property type="match status" value="1"/>
</dbReference>
<evidence type="ECO:0000256" key="6">
    <source>
        <dbReference type="SAM" id="Phobius"/>
    </source>
</evidence>
<evidence type="ECO:0000256" key="4">
    <source>
        <dbReference type="ARBA" id="ARBA00023136"/>
    </source>
</evidence>
<sequence>MNPKQELALESVTRTTSAISLAACLFVLLTFAFFPAFQKPINRLIVYASIGNILTNTATVVSVAAIPSHGASWSMCRFQGFFIQMFMPADSLWTFCMALNVYLTFFKNYNSIDLGGLELRYFVTCYGVCFVPALIYLVLDHSRLQTGIYGDALLWCWVSKDWEWMRIAFFYGPVWVVIAVIIFIYCYTGRVIFKQHQALRAFSRSSEHSFPQIRNPFNTPNAVTAVTEVIVTSEAIRSEDDLRTVDVEADARSSYSSTRTLSGTVVGHRKNSEPSDNHPFQRYEPDNAIWPYSNAVSGGNGDPKNVFSTSVSAGAPVPAELLIDFDGPRPTSSSNGNRKTGSGGRHASDAATSYAKVAFLMFLALFFVWIPSTANRVYSLANPDKVSFPLNLAAAIVLPTQGFWNFLIYVCTSWSQCKDAWKDVRRLVSSGLISKKKRLGPDLEMGAGAPRPRPRPRSNASELYPERRRGFHGSYMASERADADERDDAITPCSTRPPTSPQASESGLTGR</sequence>
<dbReference type="SUPFAM" id="SSF81321">
    <property type="entry name" value="Family A G protein-coupled receptor-like"/>
    <property type="match status" value="1"/>
</dbReference>
<feature type="domain" description="G-protein coupled receptors family 2 profile 2" evidence="7">
    <location>
        <begin position="9"/>
        <end position="194"/>
    </location>
</feature>
<protein>
    <recommendedName>
        <fullName evidence="7">G-protein coupled receptors family 2 profile 2 domain-containing protein</fullName>
    </recommendedName>
</protein>
<feature type="transmembrane region" description="Helical" evidence="6">
    <location>
        <begin position="118"/>
        <end position="139"/>
    </location>
</feature>
<evidence type="ECO:0000256" key="2">
    <source>
        <dbReference type="ARBA" id="ARBA00022692"/>
    </source>
</evidence>
<evidence type="ECO:0000256" key="1">
    <source>
        <dbReference type="ARBA" id="ARBA00004141"/>
    </source>
</evidence>
<dbReference type="RefSeq" id="XP_066635601.1">
    <property type="nucleotide sequence ID" value="XM_066773034.1"/>
</dbReference>
<gene>
    <name evidence="8" type="ORF">SLS55_001540</name>
</gene>
<comment type="subcellular location">
    <subcellularLocation>
        <location evidence="1">Membrane</location>
        <topology evidence="1">Multi-pass membrane protein</topology>
    </subcellularLocation>
</comment>
<dbReference type="InterPro" id="IPR017981">
    <property type="entry name" value="GPCR_2-like_7TM"/>
</dbReference>
<feature type="compositionally biased region" description="Polar residues" evidence="5">
    <location>
        <begin position="330"/>
        <end position="340"/>
    </location>
</feature>
<keyword evidence="4 6" id="KW-0472">Membrane</keyword>
<dbReference type="EMBL" id="JAJVCZ030000002">
    <property type="protein sequence ID" value="KAL0262572.1"/>
    <property type="molecule type" value="Genomic_DNA"/>
</dbReference>
<feature type="transmembrane region" description="Helical" evidence="6">
    <location>
        <begin position="392"/>
        <end position="412"/>
    </location>
</feature>
<feature type="compositionally biased region" description="Basic and acidic residues" evidence="5">
    <location>
        <begin position="270"/>
        <end position="281"/>
    </location>
</feature>
<feature type="region of interest" description="Disordered" evidence="5">
    <location>
        <begin position="258"/>
        <end position="281"/>
    </location>
</feature>
<evidence type="ECO:0000313" key="8">
    <source>
        <dbReference type="EMBL" id="KAL0262572.1"/>
    </source>
</evidence>
<feature type="transmembrane region" description="Helical" evidence="6">
    <location>
        <begin position="167"/>
        <end position="187"/>
    </location>
</feature>
<dbReference type="Gene3D" id="1.20.1070.10">
    <property type="entry name" value="Rhodopsin 7-helix transmembrane proteins"/>
    <property type="match status" value="1"/>
</dbReference>
<feature type="compositionally biased region" description="Polar residues" evidence="5">
    <location>
        <begin position="492"/>
        <end position="511"/>
    </location>
</feature>
<organism evidence="8 9">
    <name type="scientific">Diplodia seriata</name>
    <dbReference type="NCBI Taxonomy" id="420778"/>
    <lineage>
        <taxon>Eukaryota</taxon>
        <taxon>Fungi</taxon>
        <taxon>Dikarya</taxon>
        <taxon>Ascomycota</taxon>
        <taxon>Pezizomycotina</taxon>
        <taxon>Dothideomycetes</taxon>
        <taxon>Dothideomycetes incertae sedis</taxon>
        <taxon>Botryosphaeriales</taxon>
        <taxon>Botryosphaeriaceae</taxon>
        <taxon>Diplodia</taxon>
    </lineage>
</organism>
<feature type="region of interest" description="Disordered" evidence="5">
    <location>
        <begin position="441"/>
        <end position="511"/>
    </location>
</feature>
<evidence type="ECO:0000313" key="9">
    <source>
        <dbReference type="Proteomes" id="UP001430584"/>
    </source>
</evidence>
<reference evidence="8 9" key="1">
    <citation type="submission" date="2024-02" db="EMBL/GenBank/DDBJ databases">
        <title>De novo assembly and annotation of 12 fungi associated with fruit tree decline syndrome in Ontario, Canada.</title>
        <authorList>
            <person name="Sulman M."/>
            <person name="Ellouze W."/>
            <person name="Ilyukhin E."/>
        </authorList>
    </citation>
    <scope>NUCLEOTIDE SEQUENCE [LARGE SCALE GENOMIC DNA]</scope>
    <source>
        <strain evidence="8 9">FDS-637</strain>
    </source>
</reference>
<feature type="transmembrane region" description="Helical" evidence="6">
    <location>
        <begin position="86"/>
        <end position="106"/>
    </location>
</feature>
<dbReference type="PANTHER" id="PTHR23112:SF0">
    <property type="entry name" value="TRANSMEMBRANE PROTEIN 116"/>
    <property type="match status" value="1"/>
</dbReference>
<accession>A0ABR3CPK0</accession>
<evidence type="ECO:0000259" key="7">
    <source>
        <dbReference type="PROSITE" id="PS50261"/>
    </source>
</evidence>
<feature type="region of interest" description="Disordered" evidence="5">
    <location>
        <begin position="325"/>
        <end position="347"/>
    </location>
</feature>
<keyword evidence="9" id="KW-1185">Reference proteome</keyword>
<keyword evidence="2 6" id="KW-0812">Transmembrane</keyword>
<evidence type="ECO:0000256" key="5">
    <source>
        <dbReference type="SAM" id="MobiDB-lite"/>
    </source>
</evidence>
<dbReference type="GeneID" id="92005625"/>
<evidence type="ECO:0000256" key="3">
    <source>
        <dbReference type="ARBA" id="ARBA00022989"/>
    </source>
</evidence>
<comment type="caution">
    <text evidence="8">The sequence shown here is derived from an EMBL/GenBank/DDBJ whole genome shotgun (WGS) entry which is preliminary data.</text>
</comment>
<feature type="transmembrane region" description="Helical" evidence="6">
    <location>
        <begin position="354"/>
        <end position="372"/>
    </location>
</feature>